<dbReference type="Proteomes" id="UP000011721">
    <property type="component" value="Chromosome"/>
</dbReference>
<dbReference type="SUPFAM" id="SSF51161">
    <property type="entry name" value="Trimeric LpxA-like enzymes"/>
    <property type="match status" value="1"/>
</dbReference>
<keyword evidence="2" id="KW-1185">Reference proteome</keyword>
<dbReference type="PATRIC" id="fig|1167006.5.peg.2422"/>
<evidence type="ECO:0000313" key="2">
    <source>
        <dbReference type="Proteomes" id="UP000011721"/>
    </source>
</evidence>
<dbReference type="STRING" id="1167006.UWK_02227"/>
<dbReference type="EMBL" id="CP003985">
    <property type="protein sequence ID" value="AGF78768.1"/>
    <property type="molecule type" value="Genomic_DNA"/>
</dbReference>
<dbReference type="HOGENOM" id="CLU_577127_0_0_7"/>
<organism evidence="1 2">
    <name type="scientific">Desulfocapsa sulfexigens (strain DSM 10523 / SB164P1)</name>
    <dbReference type="NCBI Taxonomy" id="1167006"/>
    <lineage>
        <taxon>Bacteria</taxon>
        <taxon>Pseudomonadati</taxon>
        <taxon>Thermodesulfobacteriota</taxon>
        <taxon>Desulfobulbia</taxon>
        <taxon>Desulfobulbales</taxon>
        <taxon>Desulfocapsaceae</taxon>
        <taxon>Desulfocapsa</taxon>
    </lineage>
</organism>
<dbReference type="OrthoDB" id="5441734at2"/>
<dbReference type="AlphaFoldDB" id="M1P5J7"/>
<dbReference type="InterPro" id="IPR011004">
    <property type="entry name" value="Trimer_LpxA-like_sf"/>
</dbReference>
<gene>
    <name evidence="1" type="ordered locus">UWK_02227</name>
</gene>
<dbReference type="InterPro" id="IPR040730">
    <property type="entry name" value="Hexapep_loop"/>
</dbReference>
<reference evidence="2" key="1">
    <citation type="journal article" date="2013" name="Stand. Genomic Sci.">
        <title>Complete genome sequence of Desulfocapsa sulfexigens, a marine deltaproteobacterium specialized in disproportionating inorganic sulfur compounds.</title>
        <authorList>
            <person name="Finster K.W."/>
            <person name="Kjeldsen K.U."/>
            <person name="Kube M."/>
            <person name="Reinhardt R."/>
            <person name="Mussmann M."/>
            <person name="Amann R."/>
            <person name="Schreiber L."/>
        </authorList>
    </citation>
    <scope>NUCLEOTIDE SEQUENCE [LARGE SCALE GENOMIC DNA]</scope>
    <source>
        <strain evidence="2">DSM 10523 / SB164P1</strain>
    </source>
</reference>
<name>M1P5J7_DESSD</name>
<protein>
    <submittedName>
        <fullName evidence="1">Isoleucine patch superfamily enzyme, carbonic anhydrase/acetyltransferase</fullName>
    </submittedName>
</protein>
<evidence type="ECO:0000313" key="1">
    <source>
        <dbReference type="EMBL" id="AGF78768.1"/>
    </source>
</evidence>
<dbReference type="KEGG" id="dsf:UWK_02227"/>
<sequence>MYEIEKIFNRIIQRVNINLRDLTFDVSPFVKDHINLEKMSEFYAFYGITADIPLNLKFIHSGLAGSYFLGNCRISDSLLYKSDIRGDELKRKGDTFQYKHFSIDLAKDELIDIETSALIKTLVHNYSHDPETPERFFIKDTLALDYSNIHGAPSDGCFLGSFATIDLTTMRDCVIGPYSYIQAGEINHLNVEPGTIWVNSPGQFNFLYQYPTKRLKQYIHCSPEKGPTGLLIDFIEARKDAFNTIFDAANLEDTIKVPENASLDRYAVVLPSTTISENVLVAQRAYLENSYLGRGANAQEHCFIINSRLEGGNVTAHGAKIIEADLDEGVFVGFNSFLFGKPEHRLIIGKGCVIMPHTIIDSEETLSIPQDTLVWGLVTNQQELQENSISLENLKKIETHTNQGNMFFEGSGSTFVQAFKDRIQHILEVNGAFFHEHNNNVKGHAQNNRKLSLNNIQPFLFGNMQGVYPDITILP</sequence>
<dbReference type="Pfam" id="PF18776">
    <property type="entry name" value="Hexapep_loop"/>
    <property type="match status" value="1"/>
</dbReference>
<dbReference type="eggNOG" id="COG0663">
    <property type="taxonomic scope" value="Bacteria"/>
</dbReference>
<dbReference type="GO" id="GO:0016740">
    <property type="term" value="F:transferase activity"/>
    <property type="evidence" value="ECO:0007669"/>
    <property type="project" value="UniProtKB-KW"/>
</dbReference>
<dbReference type="Gene3D" id="2.160.10.10">
    <property type="entry name" value="Hexapeptide repeat proteins"/>
    <property type="match status" value="2"/>
</dbReference>
<dbReference type="RefSeq" id="WP_015404456.1">
    <property type="nucleotide sequence ID" value="NC_020304.1"/>
</dbReference>
<accession>M1P5J7</accession>
<proteinExistence type="predicted"/>
<keyword evidence="1" id="KW-0808">Transferase</keyword>